<evidence type="ECO:0000256" key="6">
    <source>
        <dbReference type="ARBA" id="ARBA00023014"/>
    </source>
</evidence>
<evidence type="ECO:0000256" key="4">
    <source>
        <dbReference type="ARBA" id="ARBA00022982"/>
    </source>
</evidence>
<name>A0AAJ3NLK1_9MYCO</name>
<dbReference type="AlphaFoldDB" id="A0AAJ3NLK1"/>
<accession>A0AAJ3NLK1</accession>
<evidence type="ECO:0000256" key="3">
    <source>
        <dbReference type="ARBA" id="ARBA00022723"/>
    </source>
</evidence>
<dbReference type="EMBL" id="LQPR01000055">
    <property type="protein sequence ID" value="ORW68094.1"/>
    <property type="molecule type" value="Genomic_DNA"/>
</dbReference>
<evidence type="ECO:0000256" key="1">
    <source>
        <dbReference type="ARBA" id="ARBA00001927"/>
    </source>
</evidence>
<dbReference type="RefSeq" id="WP_085257617.1">
    <property type="nucleotide sequence ID" value="NZ_AP022573.1"/>
</dbReference>
<keyword evidence="9" id="KW-1185">Reference proteome</keyword>
<evidence type="ECO:0000256" key="5">
    <source>
        <dbReference type="ARBA" id="ARBA00023004"/>
    </source>
</evidence>
<proteinExistence type="predicted"/>
<dbReference type="PANTHER" id="PTHR36923:SF3">
    <property type="entry name" value="FERREDOXIN"/>
    <property type="match status" value="1"/>
</dbReference>
<keyword evidence="2" id="KW-0813">Transport</keyword>
<protein>
    <recommendedName>
        <fullName evidence="10">Ferredoxin</fullName>
    </recommendedName>
</protein>
<dbReference type="GO" id="GO:0051538">
    <property type="term" value="F:3 iron, 4 sulfur cluster binding"/>
    <property type="evidence" value="ECO:0007669"/>
    <property type="project" value="UniProtKB-KW"/>
</dbReference>
<evidence type="ECO:0000256" key="7">
    <source>
        <dbReference type="ARBA" id="ARBA00023291"/>
    </source>
</evidence>
<evidence type="ECO:0000313" key="9">
    <source>
        <dbReference type="Proteomes" id="UP000193387"/>
    </source>
</evidence>
<keyword evidence="4" id="KW-0249">Electron transport</keyword>
<keyword evidence="6" id="KW-0411">Iron-sulfur</keyword>
<gene>
    <name evidence="8" type="ORF">AWC23_21945</name>
</gene>
<evidence type="ECO:0000256" key="2">
    <source>
        <dbReference type="ARBA" id="ARBA00022448"/>
    </source>
</evidence>
<dbReference type="GO" id="GO:0046872">
    <property type="term" value="F:metal ion binding"/>
    <property type="evidence" value="ECO:0007669"/>
    <property type="project" value="UniProtKB-KW"/>
</dbReference>
<dbReference type="Gene3D" id="3.30.70.20">
    <property type="match status" value="1"/>
</dbReference>
<evidence type="ECO:0008006" key="10">
    <source>
        <dbReference type="Google" id="ProtNLM"/>
    </source>
</evidence>
<reference evidence="8 9" key="1">
    <citation type="submission" date="2016-01" db="EMBL/GenBank/DDBJ databases">
        <title>The new phylogeny of the genus Mycobacterium.</title>
        <authorList>
            <person name="Tarcisio F."/>
            <person name="Conor M."/>
            <person name="Antonella G."/>
            <person name="Elisabetta G."/>
            <person name="Giulia F.S."/>
            <person name="Sara T."/>
            <person name="Anna F."/>
            <person name="Clotilde B."/>
            <person name="Roberto B."/>
            <person name="Veronica D.S."/>
            <person name="Fabio R."/>
            <person name="Monica P."/>
            <person name="Olivier J."/>
            <person name="Enrico T."/>
            <person name="Nicola S."/>
        </authorList>
    </citation>
    <scope>NUCLEOTIDE SEQUENCE [LARGE SCALE GENOMIC DNA]</scope>
    <source>
        <strain evidence="8 9">DSM 44616</strain>
    </source>
</reference>
<comment type="caution">
    <text evidence="8">The sequence shown here is derived from an EMBL/GenBank/DDBJ whole genome shotgun (WGS) entry which is preliminary data.</text>
</comment>
<dbReference type="SUPFAM" id="SSF54862">
    <property type="entry name" value="4Fe-4S ferredoxins"/>
    <property type="match status" value="1"/>
</dbReference>
<evidence type="ECO:0000313" key="8">
    <source>
        <dbReference type="EMBL" id="ORW68094.1"/>
    </source>
</evidence>
<keyword evidence="3" id="KW-0479">Metal-binding</keyword>
<sequence>MKIAVDSAKCRGHARCNALAPAAFDLDDEGYAMVTDEAVNLPARDLENAAESCPEQAITVQP</sequence>
<keyword evidence="7" id="KW-0003">3Fe-4S</keyword>
<keyword evidence="5" id="KW-0408">Iron</keyword>
<dbReference type="Pfam" id="PF13459">
    <property type="entry name" value="Fer4_15"/>
    <property type="match status" value="1"/>
</dbReference>
<comment type="cofactor">
    <cofactor evidence="1">
        <name>[3Fe-4S] cluster</name>
        <dbReference type="ChEBI" id="CHEBI:21137"/>
    </cofactor>
</comment>
<dbReference type="PANTHER" id="PTHR36923">
    <property type="entry name" value="FERREDOXIN"/>
    <property type="match status" value="1"/>
</dbReference>
<dbReference type="InterPro" id="IPR051269">
    <property type="entry name" value="Fe-S_cluster_ET"/>
</dbReference>
<organism evidence="8 9">
    <name type="scientific">Mycobacterium saskatchewanense</name>
    <dbReference type="NCBI Taxonomy" id="220927"/>
    <lineage>
        <taxon>Bacteria</taxon>
        <taxon>Bacillati</taxon>
        <taxon>Actinomycetota</taxon>
        <taxon>Actinomycetes</taxon>
        <taxon>Mycobacteriales</taxon>
        <taxon>Mycobacteriaceae</taxon>
        <taxon>Mycobacterium</taxon>
        <taxon>Mycobacterium simiae complex</taxon>
    </lineage>
</organism>
<dbReference type="Proteomes" id="UP000193387">
    <property type="component" value="Unassembled WGS sequence"/>
</dbReference>